<feature type="transmembrane region" description="Helical" evidence="8">
    <location>
        <begin position="268"/>
        <end position="297"/>
    </location>
</feature>
<feature type="transmembrane region" description="Helical" evidence="8">
    <location>
        <begin position="90"/>
        <end position="113"/>
    </location>
</feature>
<proteinExistence type="inferred from homology"/>
<evidence type="ECO:0000256" key="1">
    <source>
        <dbReference type="ARBA" id="ARBA00004651"/>
    </source>
</evidence>
<comment type="caution">
    <text evidence="9">The sequence shown here is derived from an EMBL/GenBank/DDBJ whole genome shotgun (WGS) entry which is preliminary data.</text>
</comment>
<dbReference type="Pfam" id="PF01594">
    <property type="entry name" value="AI-2E_transport"/>
    <property type="match status" value="1"/>
</dbReference>
<sequence length="366" mass="36793">MCQAALVWHPPGMAAEELRSDPDGRAAPAWLVRAADVGGRLLVLAVLVWLVAALAVELTLVLVAALTALLLAGVAAPAVRWASGKGVPRWVSAGAAVLLLLLVVAGIALGLAARISAQLPQLRDALDRVSTQLSERFGVSMPSLGDLAGSGGQGGSGVGQLVGPAQTLLEAVLGVFLALALAFLFLTSGPGMWQWLLGKFGGRLREDVDAGGRAAWGTVGAYVRGLTVVALFDAVGIGVGLLLLGVPLALSLAVLQFVASYIPTIGAFVAGGLAVLVAYGASGPGTAALVLALVVVVQQIGNDVIEPYVMKSRLPINAAVVLIAVTAGGLLWGIAGALLFVPLVAAASAAGHEVWARHGSRPVAGG</sequence>
<evidence type="ECO:0000256" key="5">
    <source>
        <dbReference type="ARBA" id="ARBA00022692"/>
    </source>
</evidence>
<feature type="transmembrane region" description="Helical" evidence="8">
    <location>
        <begin position="213"/>
        <end position="232"/>
    </location>
</feature>
<dbReference type="GO" id="GO:0055085">
    <property type="term" value="P:transmembrane transport"/>
    <property type="evidence" value="ECO:0007669"/>
    <property type="project" value="TreeGrafter"/>
</dbReference>
<dbReference type="AlphaFoldDB" id="A0A562IWX6"/>
<accession>A0A562IWX6</accession>
<evidence type="ECO:0000256" key="6">
    <source>
        <dbReference type="ARBA" id="ARBA00022989"/>
    </source>
</evidence>
<keyword evidence="3" id="KW-0813">Transport</keyword>
<keyword evidence="10" id="KW-1185">Reference proteome</keyword>
<protein>
    <submittedName>
        <fullName evidence="9">Putative PurR-regulated permease PerM</fullName>
    </submittedName>
</protein>
<evidence type="ECO:0000313" key="10">
    <source>
        <dbReference type="Proteomes" id="UP000321490"/>
    </source>
</evidence>
<dbReference type="GO" id="GO:0005886">
    <property type="term" value="C:plasma membrane"/>
    <property type="evidence" value="ECO:0007669"/>
    <property type="project" value="UniProtKB-SubCell"/>
</dbReference>
<evidence type="ECO:0000256" key="8">
    <source>
        <dbReference type="SAM" id="Phobius"/>
    </source>
</evidence>
<keyword evidence="7 8" id="KW-0472">Membrane</keyword>
<dbReference type="Proteomes" id="UP000321490">
    <property type="component" value="Unassembled WGS sequence"/>
</dbReference>
<dbReference type="PANTHER" id="PTHR21716:SF53">
    <property type="entry name" value="PERMEASE PERM-RELATED"/>
    <property type="match status" value="1"/>
</dbReference>
<keyword evidence="4" id="KW-1003">Cell membrane</keyword>
<dbReference type="OrthoDB" id="5185296at2"/>
<name>A0A562IWX6_9ACTN</name>
<reference evidence="9 10" key="1">
    <citation type="submission" date="2019-07" db="EMBL/GenBank/DDBJ databases">
        <title>R&amp;d 2014.</title>
        <authorList>
            <person name="Klenk H.-P."/>
        </authorList>
    </citation>
    <scope>NUCLEOTIDE SEQUENCE [LARGE SCALE GENOMIC DNA]</scope>
    <source>
        <strain evidence="9 10">DSM 45764</strain>
    </source>
</reference>
<evidence type="ECO:0000256" key="4">
    <source>
        <dbReference type="ARBA" id="ARBA00022475"/>
    </source>
</evidence>
<feature type="transmembrane region" description="Helical" evidence="8">
    <location>
        <begin position="318"/>
        <end position="345"/>
    </location>
</feature>
<dbReference type="PANTHER" id="PTHR21716">
    <property type="entry name" value="TRANSMEMBRANE PROTEIN"/>
    <property type="match status" value="1"/>
</dbReference>
<keyword evidence="5 8" id="KW-0812">Transmembrane</keyword>
<organism evidence="9 10">
    <name type="scientific">Modestobacter roseus</name>
    <dbReference type="NCBI Taxonomy" id="1181884"/>
    <lineage>
        <taxon>Bacteria</taxon>
        <taxon>Bacillati</taxon>
        <taxon>Actinomycetota</taxon>
        <taxon>Actinomycetes</taxon>
        <taxon>Geodermatophilales</taxon>
        <taxon>Geodermatophilaceae</taxon>
        <taxon>Modestobacter</taxon>
    </lineage>
</organism>
<dbReference type="EMBL" id="VLKF01000001">
    <property type="protein sequence ID" value="TWH75519.1"/>
    <property type="molecule type" value="Genomic_DNA"/>
</dbReference>
<evidence type="ECO:0000313" key="9">
    <source>
        <dbReference type="EMBL" id="TWH75519.1"/>
    </source>
</evidence>
<feature type="transmembrane region" description="Helical" evidence="8">
    <location>
        <begin position="41"/>
        <end position="70"/>
    </location>
</feature>
<comment type="subcellular location">
    <subcellularLocation>
        <location evidence="1">Cell membrane</location>
        <topology evidence="1">Multi-pass membrane protein</topology>
    </subcellularLocation>
</comment>
<evidence type="ECO:0000256" key="2">
    <source>
        <dbReference type="ARBA" id="ARBA00009773"/>
    </source>
</evidence>
<evidence type="ECO:0000256" key="3">
    <source>
        <dbReference type="ARBA" id="ARBA00022448"/>
    </source>
</evidence>
<gene>
    <name evidence="9" type="ORF">JD78_04081</name>
</gene>
<evidence type="ECO:0000256" key="7">
    <source>
        <dbReference type="ARBA" id="ARBA00023136"/>
    </source>
</evidence>
<dbReference type="InterPro" id="IPR002549">
    <property type="entry name" value="AI-2E-like"/>
</dbReference>
<keyword evidence="6 8" id="KW-1133">Transmembrane helix</keyword>
<feature type="transmembrane region" description="Helical" evidence="8">
    <location>
        <begin position="239"/>
        <end position="262"/>
    </location>
</feature>
<feature type="transmembrane region" description="Helical" evidence="8">
    <location>
        <begin position="171"/>
        <end position="193"/>
    </location>
</feature>
<comment type="similarity">
    <text evidence="2">Belongs to the autoinducer-2 exporter (AI-2E) (TC 2.A.86) family.</text>
</comment>